<reference evidence="4 5" key="1">
    <citation type="submission" date="2019-02" db="EMBL/GenBank/DDBJ databases">
        <title>Deep-cultivation of Planctomycetes and their phenomic and genomic characterization uncovers novel biology.</title>
        <authorList>
            <person name="Wiegand S."/>
            <person name="Jogler M."/>
            <person name="Boedeker C."/>
            <person name="Pinto D."/>
            <person name="Vollmers J."/>
            <person name="Rivas-Marin E."/>
            <person name="Kohn T."/>
            <person name="Peeters S.H."/>
            <person name="Heuer A."/>
            <person name="Rast P."/>
            <person name="Oberbeckmann S."/>
            <person name="Bunk B."/>
            <person name="Jeske O."/>
            <person name="Meyerdierks A."/>
            <person name="Storesund J.E."/>
            <person name="Kallscheuer N."/>
            <person name="Luecker S."/>
            <person name="Lage O.M."/>
            <person name="Pohl T."/>
            <person name="Merkel B.J."/>
            <person name="Hornburger P."/>
            <person name="Mueller R.-W."/>
            <person name="Bruemmer F."/>
            <person name="Labrenz M."/>
            <person name="Spormann A.M."/>
            <person name="Op den Camp H."/>
            <person name="Overmann J."/>
            <person name="Amann R."/>
            <person name="Jetten M.S.M."/>
            <person name="Mascher T."/>
            <person name="Medema M.H."/>
            <person name="Devos D.P."/>
            <person name="Kaster A.-K."/>
            <person name="Ovreas L."/>
            <person name="Rohde M."/>
            <person name="Galperin M.Y."/>
            <person name="Jogler C."/>
        </authorList>
    </citation>
    <scope>NUCLEOTIDE SEQUENCE [LARGE SCALE GENOMIC DNA]</scope>
    <source>
        <strain evidence="4 5">Pan44</strain>
    </source>
</reference>
<evidence type="ECO:0000256" key="2">
    <source>
        <dbReference type="SAM" id="SignalP"/>
    </source>
</evidence>
<accession>A0A517SDK8</accession>
<keyword evidence="2" id="KW-0732">Signal</keyword>
<feature type="chain" id="PRO_5022078113" evidence="2">
    <location>
        <begin position="22"/>
        <end position="1046"/>
    </location>
</feature>
<dbReference type="InterPro" id="IPR025992">
    <property type="entry name" value="Haem-bd"/>
</dbReference>
<evidence type="ECO:0000313" key="5">
    <source>
        <dbReference type="Proteomes" id="UP000315700"/>
    </source>
</evidence>
<name>A0A517SDK8_9PLAN</name>
<sequence precursor="true">MSALRCFGPALALVAIAPLCAVGAEPQLTFEADIRPILRAHCFDCHGATADVEGGLDLRLVRFQTKGGDSGPSLVPGKAADSLIWQRVEQGEMPPGEAKVSAEEKETLRRWIEAGAPTIRPEPETIPAGLGITEEERSWWAFQPIRRPDAPEVQARDRISNPIDAFVLAKLEENGLTMNPVADRETLVRRAYFDLTGLPPTYEQVLAFINDASPNAWPKLIDDLLNSRHYGEHWGRHWLDVAGYADSDGVSTADPVRPYAYKYRDYVIRSLNADKPFNQFLVEQLAGDELIPQPPVNLTPEQTEILTATGFLRMGADGTASGGDADLTRNQVVADTIKIVTSSLYGLSVGCAQCHDHRYDPIPQSDYYAIRSILEPAYDPKAWKTPAQRQVSLYTDADRAKSAEIEKEAKAVIETRDAKQKEYMEAALAKELEKHPEELRETLKTAYHTPADKRTDEQKQLLKERPSVNISPGTLYQYDPKAAEELKKLGEEINTIRAKKPVEDFVAALTEPSKTAPVTFLFHRGDHRQPKHPIGPADLQIASPPNEPMKFPGDDEALPSTGRRLAWARWLTSGQHPLVARVIANRVWMNHFGRGIVGTPGEFGKLGELPTHPELLDWLSSEFMANGWSLKALHRQIMLSSTYQQSSRRSPKKDELDGDNRFYGRMPVRRLTAETIRDRMLAVSNILDRTQFGPSVPVVADDAGQIIVQNAVPRRSVYLQVRRTQPESMLTAFDAPVMDLNCERRPSSTVAAQSLMLMNSESVLDLARKLAEKSRQTPASTSSLTIRPELAERIAASTASPWSFGYGGIDEEAGRLKSFTPLPHWSGTQWQGGEKVPDPERGWVLLHATGGHPSGKADHAAIRRWTAPVAGTVSITGSLKHGSPNGDGVRGRIVSSRSGIVGNFIATNGSVQSDVASVAIEPGDTLDFVLDCRANENADSFEWTVTISKSGGAAMSWASQAGFHGPVDSLPPLPGQLAAAWQSAYSRDITQDEFERALQFAVEQLETLNSIPADLKKTRPPADDQMLMLTNLCQQLISSNEFLYVD</sequence>
<dbReference type="SMART" id="SM01235">
    <property type="entry name" value="Haem_bd"/>
    <property type="match status" value="1"/>
</dbReference>
<dbReference type="KEGG" id="ccos:Pan44_22390"/>
<gene>
    <name evidence="4" type="ORF">Pan44_22390</name>
</gene>
<dbReference type="Pfam" id="PF07583">
    <property type="entry name" value="PSCyt2"/>
    <property type="match status" value="1"/>
</dbReference>
<organism evidence="4 5">
    <name type="scientific">Caulifigura coniformis</name>
    <dbReference type="NCBI Taxonomy" id="2527983"/>
    <lineage>
        <taxon>Bacteria</taxon>
        <taxon>Pseudomonadati</taxon>
        <taxon>Planctomycetota</taxon>
        <taxon>Planctomycetia</taxon>
        <taxon>Planctomycetales</taxon>
        <taxon>Planctomycetaceae</taxon>
        <taxon>Caulifigura</taxon>
    </lineage>
</organism>
<evidence type="ECO:0000313" key="4">
    <source>
        <dbReference type="EMBL" id="QDT54212.1"/>
    </source>
</evidence>
<protein>
    <submittedName>
        <fullName evidence="4">Planctomycete cytochrome C</fullName>
    </submittedName>
</protein>
<keyword evidence="5" id="KW-1185">Reference proteome</keyword>
<evidence type="ECO:0000259" key="3">
    <source>
        <dbReference type="SMART" id="SM01235"/>
    </source>
</evidence>
<feature type="region of interest" description="Disordered" evidence="1">
    <location>
        <begin position="448"/>
        <end position="475"/>
    </location>
</feature>
<feature type="domain" description="Haem-binding" evidence="3">
    <location>
        <begin position="10"/>
        <end position="116"/>
    </location>
</feature>
<dbReference type="InterPro" id="IPR011429">
    <property type="entry name" value="Cyt_c_Planctomycete-type"/>
</dbReference>
<dbReference type="InterPro" id="IPR022655">
    <property type="entry name" value="DUF1553"/>
</dbReference>
<dbReference type="PANTHER" id="PTHR35889:SF3">
    <property type="entry name" value="F-BOX DOMAIN-CONTAINING PROTEIN"/>
    <property type="match status" value="1"/>
</dbReference>
<dbReference type="InParanoid" id="A0A517SDK8"/>
<feature type="signal peptide" evidence="2">
    <location>
        <begin position="1"/>
        <end position="21"/>
    </location>
</feature>
<feature type="compositionally biased region" description="Basic and acidic residues" evidence="1">
    <location>
        <begin position="450"/>
        <end position="466"/>
    </location>
</feature>
<dbReference type="Pfam" id="PF07635">
    <property type="entry name" value="PSCyt1"/>
    <property type="match status" value="1"/>
</dbReference>
<proteinExistence type="predicted"/>
<dbReference type="PANTHER" id="PTHR35889">
    <property type="entry name" value="CYCLOINULO-OLIGOSACCHARIDE FRUCTANOTRANSFERASE-RELATED"/>
    <property type="match status" value="1"/>
</dbReference>
<dbReference type="Pfam" id="PF07587">
    <property type="entry name" value="PSD1"/>
    <property type="match status" value="1"/>
</dbReference>
<dbReference type="Proteomes" id="UP000315700">
    <property type="component" value="Chromosome"/>
</dbReference>
<dbReference type="AlphaFoldDB" id="A0A517SDK8"/>
<evidence type="ECO:0000256" key="1">
    <source>
        <dbReference type="SAM" id="MobiDB-lite"/>
    </source>
</evidence>
<dbReference type="InterPro" id="IPR011444">
    <property type="entry name" value="DUF1549"/>
</dbReference>
<dbReference type="EMBL" id="CP036271">
    <property type="protein sequence ID" value="QDT54212.1"/>
    <property type="molecule type" value="Genomic_DNA"/>
</dbReference>
<dbReference type="OrthoDB" id="127107at2"/>